<keyword evidence="4" id="KW-1185">Reference proteome</keyword>
<comment type="caution">
    <text evidence="3">The sequence shown here is derived from an EMBL/GenBank/DDBJ whole genome shotgun (WGS) entry which is preliminary data.</text>
</comment>
<dbReference type="Proteomes" id="UP000321926">
    <property type="component" value="Unassembled WGS sequence"/>
</dbReference>
<feature type="chain" id="PRO_5022933723" description="DUF4367 domain-containing protein" evidence="2">
    <location>
        <begin position="21"/>
        <end position="283"/>
    </location>
</feature>
<evidence type="ECO:0000256" key="1">
    <source>
        <dbReference type="SAM" id="MobiDB-lite"/>
    </source>
</evidence>
<organism evidence="3 4">
    <name type="scientific">Pontibacter qinzhouensis</name>
    <dbReference type="NCBI Taxonomy" id="2603253"/>
    <lineage>
        <taxon>Bacteria</taxon>
        <taxon>Pseudomonadati</taxon>
        <taxon>Bacteroidota</taxon>
        <taxon>Cytophagia</taxon>
        <taxon>Cytophagales</taxon>
        <taxon>Hymenobacteraceae</taxon>
        <taxon>Pontibacter</taxon>
    </lineage>
</organism>
<dbReference type="RefSeq" id="WP_147920871.1">
    <property type="nucleotide sequence ID" value="NZ_VRTY01000016.1"/>
</dbReference>
<sequence length="283" mass="29859">MRKILMVALGLCLGHQGVMAQAGLLNKVKQKTTNKADAKVDEALDNLFGGKKKANDGTTAGNNTSGNSNSSSAGNSGGVVYGSKGGSKATNKGGAGLAATTPDVNLNLSEAETSFKAGSYGEARYAVQQAMLGVELEIGQKILASLPEAISGLKKDEEVEQVTSMGWGWAGLTILRQYTDSQEKELRVTVANNAAYVNMVNQYMTTGGYAQTTGGQQDWKQTKVKGHRAVIEYSDGEGYKLTVPLGQSSMLLYEGVNFKNEQEVMAAANAVDIDGIKKMLGEK</sequence>
<protein>
    <recommendedName>
        <fullName evidence="5">DUF4367 domain-containing protein</fullName>
    </recommendedName>
</protein>
<name>A0A5C8KAV5_9BACT</name>
<evidence type="ECO:0000313" key="3">
    <source>
        <dbReference type="EMBL" id="TXK49684.1"/>
    </source>
</evidence>
<feature type="compositionally biased region" description="Low complexity" evidence="1">
    <location>
        <begin position="56"/>
        <end position="74"/>
    </location>
</feature>
<feature type="signal peptide" evidence="2">
    <location>
        <begin position="1"/>
        <end position="20"/>
    </location>
</feature>
<reference evidence="3 4" key="1">
    <citation type="submission" date="2019-08" db="EMBL/GenBank/DDBJ databases">
        <authorList>
            <person name="Shi S."/>
        </authorList>
    </citation>
    <scope>NUCLEOTIDE SEQUENCE [LARGE SCALE GENOMIC DNA]</scope>
    <source>
        <strain evidence="3 4">GY10130</strain>
    </source>
</reference>
<evidence type="ECO:0000256" key="2">
    <source>
        <dbReference type="SAM" id="SignalP"/>
    </source>
</evidence>
<proteinExistence type="predicted"/>
<evidence type="ECO:0008006" key="5">
    <source>
        <dbReference type="Google" id="ProtNLM"/>
    </source>
</evidence>
<evidence type="ECO:0000313" key="4">
    <source>
        <dbReference type="Proteomes" id="UP000321926"/>
    </source>
</evidence>
<feature type="region of interest" description="Disordered" evidence="1">
    <location>
        <begin position="51"/>
        <end position="79"/>
    </location>
</feature>
<accession>A0A5C8KAV5</accession>
<dbReference type="OrthoDB" id="671844at2"/>
<dbReference type="EMBL" id="VRTY01000016">
    <property type="protein sequence ID" value="TXK49684.1"/>
    <property type="molecule type" value="Genomic_DNA"/>
</dbReference>
<gene>
    <name evidence="3" type="ORF">FVR03_06215</name>
</gene>
<dbReference type="AlphaFoldDB" id="A0A5C8KAV5"/>
<keyword evidence="2" id="KW-0732">Signal</keyword>